<reference evidence="1 2" key="1">
    <citation type="journal article" date="2020" name="Cell">
        <title>Large-Scale Comparative Analyses of Tick Genomes Elucidate Their Genetic Diversity and Vector Capacities.</title>
        <authorList>
            <consortium name="Tick Genome and Microbiome Consortium (TIGMIC)"/>
            <person name="Jia N."/>
            <person name="Wang J."/>
            <person name="Shi W."/>
            <person name="Du L."/>
            <person name="Sun Y."/>
            <person name="Zhan W."/>
            <person name="Jiang J.F."/>
            <person name="Wang Q."/>
            <person name="Zhang B."/>
            <person name="Ji P."/>
            <person name="Bell-Sakyi L."/>
            <person name="Cui X.M."/>
            <person name="Yuan T.T."/>
            <person name="Jiang B.G."/>
            <person name="Yang W.F."/>
            <person name="Lam T.T."/>
            <person name="Chang Q.C."/>
            <person name="Ding S.J."/>
            <person name="Wang X.J."/>
            <person name="Zhu J.G."/>
            <person name="Ruan X.D."/>
            <person name="Zhao L."/>
            <person name="Wei J.T."/>
            <person name="Ye R.Z."/>
            <person name="Que T.C."/>
            <person name="Du C.H."/>
            <person name="Zhou Y.H."/>
            <person name="Cheng J.X."/>
            <person name="Dai P.F."/>
            <person name="Guo W.B."/>
            <person name="Han X.H."/>
            <person name="Huang E.J."/>
            <person name="Li L.F."/>
            <person name="Wei W."/>
            <person name="Gao Y.C."/>
            <person name="Liu J.Z."/>
            <person name="Shao H.Z."/>
            <person name="Wang X."/>
            <person name="Wang C.C."/>
            <person name="Yang T.C."/>
            <person name="Huo Q.B."/>
            <person name="Li W."/>
            <person name="Chen H.Y."/>
            <person name="Chen S.E."/>
            <person name="Zhou L.G."/>
            <person name="Ni X.B."/>
            <person name="Tian J.H."/>
            <person name="Sheng Y."/>
            <person name="Liu T."/>
            <person name="Pan Y.S."/>
            <person name="Xia L.Y."/>
            <person name="Li J."/>
            <person name="Zhao F."/>
            <person name="Cao W.C."/>
        </authorList>
    </citation>
    <scope>NUCLEOTIDE SEQUENCE [LARGE SCALE GENOMIC DNA]</scope>
    <source>
        <strain evidence="1">HaeL-2018</strain>
    </source>
</reference>
<dbReference type="VEuPathDB" id="VectorBase:HLOH_057948"/>
<dbReference type="SUPFAM" id="SSF55486">
    <property type="entry name" value="Metalloproteases ('zincins'), catalytic domain"/>
    <property type="match status" value="1"/>
</dbReference>
<accession>A0A9J6H4N4</accession>
<sequence length="197" mass="22366">MGVTCAPAFFYHAASEHLGRINFSIDPCEDFQAFACNHMETAHSPGEEREGRNLWLAHLEGAAQLIQDALKGNEPGEEVVSLSSPDIEFLRSLYTKCQNELLNPNMRSAVNVIRDVMKKIGLPRWPMLEVEDNLNLFHLLRESFQLLGITGVFNLRVQRDLNFNQLTHTSPYSIHVKFFLAFEINSVALPQKILLQT</sequence>
<dbReference type="GO" id="GO:0008237">
    <property type="term" value="F:metallopeptidase activity"/>
    <property type="evidence" value="ECO:0007669"/>
    <property type="project" value="InterPro"/>
</dbReference>
<organism evidence="1 2">
    <name type="scientific">Haemaphysalis longicornis</name>
    <name type="common">Bush tick</name>
    <dbReference type="NCBI Taxonomy" id="44386"/>
    <lineage>
        <taxon>Eukaryota</taxon>
        <taxon>Metazoa</taxon>
        <taxon>Ecdysozoa</taxon>
        <taxon>Arthropoda</taxon>
        <taxon>Chelicerata</taxon>
        <taxon>Arachnida</taxon>
        <taxon>Acari</taxon>
        <taxon>Parasitiformes</taxon>
        <taxon>Ixodida</taxon>
        <taxon>Ixodoidea</taxon>
        <taxon>Ixodidae</taxon>
        <taxon>Haemaphysalinae</taxon>
        <taxon>Haemaphysalis</taxon>
    </lineage>
</organism>
<dbReference type="Gene3D" id="3.40.390.10">
    <property type="entry name" value="Collagenase (Catalytic Domain)"/>
    <property type="match status" value="1"/>
</dbReference>
<protein>
    <submittedName>
        <fullName evidence="1">Uncharacterized protein</fullName>
    </submittedName>
</protein>
<name>A0A9J6H4N4_HAELO</name>
<dbReference type="Proteomes" id="UP000821853">
    <property type="component" value="Chromosome 9"/>
</dbReference>
<dbReference type="InterPro" id="IPR024079">
    <property type="entry name" value="MetalloPept_cat_dom_sf"/>
</dbReference>
<gene>
    <name evidence="1" type="ORF">HPB48_011254</name>
</gene>
<proteinExistence type="predicted"/>
<keyword evidence="2" id="KW-1185">Reference proteome</keyword>
<dbReference type="InterPro" id="IPR042089">
    <property type="entry name" value="Peptidase_M13_dom_2"/>
</dbReference>
<evidence type="ECO:0000313" key="2">
    <source>
        <dbReference type="Proteomes" id="UP000821853"/>
    </source>
</evidence>
<dbReference type="Gene3D" id="1.10.1380.10">
    <property type="entry name" value="Neutral endopeptidase , domain2"/>
    <property type="match status" value="1"/>
</dbReference>
<dbReference type="EMBL" id="JABSTR010000011">
    <property type="protein sequence ID" value="KAH9382024.1"/>
    <property type="molecule type" value="Genomic_DNA"/>
</dbReference>
<comment type="caution">
    <text evidence="1">The sequence shown here is derived from an EMBL/GenBank/DDBJ whole genome shotgun (WGS) entry which is preliminary data.</text>
</comment>
<evidence type="ECO:0000313" key="1">
    <source>
        <dbReference type="EMBL" id="KAH9382024.1"/>
    </source>
</evidence>
<dbReference type="AlphaFoldDB" id="A0A9J6H4N4"/>